<feature type="compositionally biased region" description="Basic and acidic residues" evidence="13">
    <location>
        <begin position="136"/>
        <end position="145"/>
    </location>
</feature>
<feature type="region of interest" description="Disordered" evidence="13">
    <location>
        <begin position="1154"/>
        <end position="1173"/>
    </location>
</feature>
<evidence type="ECO:0000313" key="16">
    <source>
        <dbReference type="Proteomes" id="UP001165740"/>
    </source>
</evidence>
<feature type="region of interest" description="Disordered" evidence="13">
    <location>
        <begin position="1114"/>
        <end position="1137"/>
    </location>
</feature>
<feature type="compositionally biased region" description="Polar residues" evidence="13">
    <location>
        <begin position="898"/>
        <end position="923"/>
    </location>
</feature>
<evidence type="ECO:0000313" key="17">
    <source>
        <dbReference type="RefSeq" id="XP_055887332.1"/>
    </source>
</evidence>
<feature type="compositionally biased region" description="Polar residues" evidence="13">
    <location>
        <begin position="1154"/>
        <end position="1168"/>
    </location>
</feature>
<proteinExistence type="predicted"/>
<dbReference type="GO" id="GO:0001508">
    <property type="term" value="P:action potential"/>
    <property type="evidence" value="ECO:0007669"/>
    <property type="project" value="TreeGrafter"/>
</dbReference>
<evidence type="ECO:0000256" key="6">
    <source>
        <dbReference type="ARBA" id="ARBA00022826"/>
    </source>
</evidence>
<dbReference type="SUPFAM" id="SSF54695">
    <property type="entry name" value="POZ domain"/>
    <property type="match status" value="1"/>
</dbReference>
<dbReference type="RefSeq" id="XP_055887333.1">
    <property type="nucleotide sequence ID" value="XM_056031358.1"/>
</dbReference>
<gene>
    <name evidence="17 18" type="primary">LOC106059239</name>
</gene>
<dbReference type="FunFam" id="1.20.120.350:FF:000018">
    <property type="entry name" value="Potassium voltage-gated channel subfamily B member"/>
    <property type="match status" value="1"/>
</dbReference>
<feature type="region of interest" description="Disordered" evidence="13">
    <location>
        <begin position="47"/>
        <end position="189"/>
    </location>
</feature>
<evidence type="ECO:0000256" key="2">
    <source>
        <dbReference type="ARBA" id="ARBA00022448"/>
    </source>
</evidence>
<dbReference type="PRINTS" id="PR01494">
    <property type="entry name" value="KV9CHANNEL"/>
</dbReference>
<comment type="subcellular location">
    <subcellularLocation>
        <location evidence="1">Membrane</location>
        <topology evidence="1">Multi-pass membrane protein</topology>
    </subcellularLocation>
</comment>
<dbReference type="GO" id="GO:0005251">
    <property type="term" value="F:delayed rectifier potassium channel activity"/>
    <property type="evidence" value="ECO:0007669"/>
    <property type="project" value="TreeGrafter"/>
</dbReference>
<feature type="transmembrane region" description="Helical" evidence="14">
    <location>
        <begin position="379"/>
        <end position="398"/>
    </location>
</feature>
<dbReference type="InterPro" id="IPR003131">
    <property type="entry name" value="T1-type_BTB"/>
</dbReference>
<feature type="region of interest" description="Disordered" evidence="13">
    <location>
        <begin position="1192"/>
        <end position="1283"/>
    </location>
</feature>
<keyword evidence="16" id="KW-1185">Reference proteome</keyword>
<keyword evidence="8" id="KW-0630">Potassium</keyword>
<dbReference type="FunFam" id="3.30.710.10:FF:000010">
    <property type="entry name" value="Potassium voltage-gated channel subfamily B member"/>
    <property type="match status" value="1"/>
</dbReference>
<dbReference type="InterPro" id="IPR005821">
    <property type="entry name" value="Ion_trans_dom"/>
</dbReference>
<keyword evidence="4" id="KW-0597">Phosphoprotein</keyword>
<evidence type="ECO:0000256" key="12">
    <source>
        <dbReference type="ARBA" id="ARBA00023303"/>
    </source>
</evidence>
<feature type="compositionally biased region" description="Low complexity" evidence="13">
    <location>
        <begin position="1309"/>
        <end position="1323"/>
    </location>
</feature>
<protein>
    <submittedName>
        <fullName evidence="17 18">Potassium voltage-gated channel protein Shab-like isoform X1</fullName>
    </submittedName>
</protein>
<evidence type="ECO:0000256" key="13">
    <source>
        <dbReference type="SAM" id="MobiDB-lite"/>
    </source>
</evidence>
<dbReference type="InterPro" id="IPR000210">
    <property type="entry name" value="BTB/POZ_dom"/>
</dbReference>
<organism evidence="16 18">
    <name type="scientific">Biomphalaria glabrata</name>
    <name type="common">Bloodfluke planorb</name>
    <name type="synonym">Freshwater snail</name>
    <dbReference type="NCBI Taxonomy" id="6526"/>
    <lineage>
        <taxon>Eukaryota</taxon>
        <taxon>Metazoa</taxon>
        <taxon>Spiralia</taxon>
        <taxon>Lophotrochozoa</taxon>
        <taxon>Mollusca</taxon>
        <taxon>Gastropoda</taxon>
        <taxon>Heterobranchia</taxon>
        <taxon>Euthyneura</taxon>
        <taxon>Panpulmonata</taxon>
        <taxon>Hygrophila</taxon>
        <taxon>Lymnaeoidea</taxon>
        <taxon>Planorbidae</taxon>
        <taxon>Biomphalaria</taxon>
    </lineage>
</organism>
<feature type="compositionally biased region" description="Low complexity" evidence="13">
    <location>
        <begin position="1210"/>
        <end position="1224"/>
    </location>
</feature>
<evidence type="ECO:0000256" key="5">
    <source>
        <dbReference type="ARBA" id="ARBA00022692"/>
    </source>
</evidence>
<dbReference type="FunFam" id="1.10.287.70:FF:000034">
    <property type="entry name" value="Potassium voltage-gated channel subfamily B member"/>
    <property type="match status" value="1"/>
</dbReference>
<feature type="compositionally biased region" description="Polar residues" evidence="13">
    <location>
        <begin position="743"/>
        <end position="756"/>
    </location>
</feature>
<evidence type="ECO:0000256" key="4">
    <source>
        <dbReference type="ARBA" id="ARBA00022553"/>
    </source>
</evidence>
<dbReference type="InterPro" id="IPR011333">
    <property type="entry name" value="SKP1/BTB/POZ_sf"/>
</dbReference>
<name>A0A9W3AJ77_BIOGL</name>
<dbReference type="PANTHER" id="PTHR11537:SF254">
    <property type="entry name" value="POTASSIUM VOLTAGE-GATED CHANNEL PROTEIN SHAB"/>
    <property type="match status" value="1"/>
</dbReference>
<dbReference type="PRINTS" id="PR01491">
    <property type="entry name" value="KVCHANNEL"/>
</dbReference>
<dbReference type="Gene3D" id="1.20.120.350">
    <property type="entry name" value="Voltage-gated potassium channels. Chain C"/>
    <property type="match status" value="1"/>
</dbReference>
<evidence type="ECO:0000256" key="11">
    <source>
        <dbReference type="ARBA" id="ARBA00023136"/>
    </source>
</evidence>
<feature type="region of interest" description="Disordered" evidence="13">
    <location>
        <begin position="898"/>
        <end position="982"/>
    </location>
</feature>
<feature type="compositionally biased region" description="Polar residues" evidence="13">
    <location>
        <begin position="1342"/>
        <end position="1357"/>
    </location>
</feature>
<dbReference type="SUPFAM" id="SSF81324">
    <property type="entry name" value="Voltage-gated potassium channels"/>
    <property type="match status" value="1"/>
</dbReference>
<feature type="compositionally biased region" description="Low complexity" evidence="13">
    <location>
        <begin position="148"/>
        <end position="163"/>
    </location>
</feature>
<feature type="region of interest" description="Disordered" evidence="13">
    <location>
        <begin position="849"/>
        <end position="877"/>
    </location>
</feature>
<dbReference type="GO" id="GO:0051260">
    <property type="term" value="P:protein homooligomerization"/>
    <property type="evidence" value="ECO:0007669"/>
    <property type="project" value="InterPro"/>
</dbReference>
<keyword evidence="6" id="KW-0631">Potassium channel</keyword>
<evidence type="ECO:0000313" key="18">
    <source>
        <dbReference type="RefSeq" id="XP_055887333.1"/>
    </source>
</evidence>
<feature type="transmembrane region" description="Helical" evidence="14">
    <location>
        <begin position="557"/>
        <end position="575"/>
    </location>
</feature>
<keyword evidence="11 14" id="KW-0472">Membrane</keyword>
<feature type="compositionally biased region" description="Basic residues" evidence="13">
    <location>
        <begin position="863"/>
        <end position="873"/>
    </location>
</feature>
<feature type="compositionally biased region" description="Polar residues" evidence="13">
    <location>
        <begin position="115"/>
        <end position="135"/>
    </location>
</feature>
<evidence type="ECO:0000256" key="14">
    <source>
        <dbReference type="SAM" id="Phobius"/>
    </source>
</evidence>
<feature type="compositionally biased region" description="Polar residues" evidence="13">
    <location>
        <begin position="774"/>
        <end position="795"/>
    </location>
</feature>
<dbReference type="Gene3D" id="3.30.710.10">
    <property type="entry name" value="Potassium Channel Kv1.1, Chain A"/>
    <property type="match status" value="1"/>
</dbReference>
<dbReference type="SMART" id="SM00225">
    <property type="entry name" value="BTB"/>
    <property type="match status" value="1"/>
</dbReference>
<evidence type="ECO:0000256" key="8">
    <source>
        <dbReference type="ARBA" id="ARBA00022958"/>
    </source>
</evidence>
<keyword evidence="2" id="KW-0813">Transport</keyword>
<dbReference type="Proteomes" id="UP001165740">
    <property type="component" value="Chromosome 5"/>
</dbReference>
<evidence type="ECO:0000256" key="1">
    <source>
        <dbReference type="ARBA" id="ARBA00004141"/>
    </source>
</evidence>
<feature type="region of interest" description="Disordered" evidence="13">
    <location>
        <begin position="1296"/>
        <end position="1374"/>
    </location>
</feature>
<dbReference type="InterPro" id="IPR003968">
    <property type="entry name" value="K_chnl_volt-dep_Kv"/>
</dbReference>
<dbReference type="OrthoDB" id="296522at2759"/>
<feature type="region of interest" description="Disordered" evidence="13">
    <location>
        <begin position="739"/>
        <end position="816"/>
    </location>
</feature>
<dbReference type="PRINTS" id="PR00169">
    <property type="entry name" value="KCHANNEL"/>
</dbReference>
<feature type="compositionally biased region" description="Basic and acidic residues" evidence="13">
    <location>
        <begin position="102"/>
        <end position="114"/>
    </location>
</feature>
<evidence type="ECO:0000256" key="10">
    <source>
        <dbReference type="ARBA" id="ARBA00023065"/>
    </source>
</evidence>
<feature type="transmembrane region" description="Helical" evidence="14">
    <location>
        <begin position="418"/>
        <end position="439"/>
    </location>
</feature>
<dbReference type="GO" id="GO:0008076">
    <property type="term" value="C:voltage-gated potassium channel complex"/>
    <property type="evidence" value="ECO:0007669"/>
    <property type="project" value="InterPro"/>
</dbReference>
<reference evidence="17 18" key="1">
    <citation type="submission" date="2025-04" db="UniProtKB">
        <authorList>
            <consortium name="RefSeq"/>
        </authorList>
    </citation>
    <scope>IDENTIFICATION</scope>
</reference>
<keyword evidence="9 14" id="KW-1133">Transmembrane helix</keyword>
<dbReference type="InterPro" id="IPR028325">
    <property type="entry name" value="VG_K_chnl"/>
</dbReference>
<feature type="compositionally biased region" description="Low complexity" evidence="13">
    <location>
        <begin position="970"/>
        <end position="982"/>
    </location>
</feature>
<sequence length="1436" mass="158341">MATMIKHPDKAHAMLLENLRVISEYRRRSLAENYRRASLAPTWMLSTHHRGSGSAQSGEGLGGLGGGHGVPYRHHSGPASMRKKDSGGGSRGPSSPSSTADVGKDLAPLRDQREQSPLSHATPTANQHTTPSCLKSRSEQKRLEVKIAGYTPSAPSPSSTAGSLISMGGAGNPEASRTGASHPMPIPSHGRYYPFNDPNPPDAFTIARSRQRSRRVILNVGGVKHEVLWRTLDRMPHTRLGKLRDCNCHEMLMELCDDYNLAENEYFFDRHPRSFASILNFYRTGRLHLVEEMCVLSFSEDLEYWGVDELYLESCCQHRYHQRKEHVYEEIRKEAESIRQRDEDDFGTGACARWRQKVWDLLEKPTTSMAARWQTAGKVVAIISILFIVLSTIALTLNTIPALQDRADPSLNQDNEDLAVVEAVCIGWFTLEYLARFWASPNKWKFFKGPLNVIDLLAIMPYFISLGLTETNKSTTEQFQNVRRVVQIFRIMRILRILKLARHSTGLQSLGYTLQRSYKELGMLLMFLAIFILLFSSLAYFAEKDEPETKYKSIPETFWWAAITMTTVGYGDIYPKTVLGKVVGSVCCICGVLVIALPIPIIVNNFAEFYKDQMRREKAFKRREALEKAKRTGSIVSFHSINLRDAFARSVDLMEVNSPSHKAHLDANGGDSCSLDSKRSQGVMCGATNPAHSNVALQHVLHHHEHGMLMPPGLPGGSCDDLVTNCSTNNLLDADEESLKRMASSQPQLNLQSQGRAETGRTGTGKSCIELQQLPRQGSNASSSDTYSSCMTQPHGSPRSSGGHAGGGQGSGDRYKQNLYVNPMEDTSGLEPEVVQSPGGTCYDTVFKESHPDPPPHLPQPHHLFHHHHHQQLPKRPPPLIYQQQQRHANSFGVQQETRFNGSSSVESQPMGSPSSCPGNQIVQKLDDGFTATWERGPSSSYPAAHHQPFHAVTSSPGNICGLDPPQPMTSPDHSPSDSTSLLQAEIETSFPRKASFKRYKSLSVEKHPRVANIKERNYSSTDSLHINASGRPRLKFRKAVSLASRLQSSPSTGRKLANYHLISNSKPAIEPSRLGNRSGDMEEKWSVLQRSSPALLEPYPSCIKPNNNCDSQKKVKTQHLLTSPSSASESSYSIGPLSAGQRRAHWRYFNANSHPQSNCDNNLSQADNGGRSPLYRHSSFPLTGQQLMTCINIDSPDDNDDNLSPPPTTCSNNINNNNSPVNCGLDSARGHRTLHNGRQFLPGTILHSEGEEEDDEDDDDDEEEDNGDVEQENRANLMAWPTTNVTQKLAESVLSPNSQEGEGNSHRGSTTGLSSSPSSSSLSDHHLLKSSPSSDLIPKQPGSQISEDPTSQSHSLYETADSLPDDSESGVDPFLVHPPISPAMACNDSTIHFQQPQDQLAQAQTPLHQLVPPVVGDTTSKLDNNCQCTSSGASG</sequence>
<keyword evidence="5 14" id="KW-0812">Transmembrane</keyword>
<dbReference type="InterPro" id="IPR003971">
    <property type="entry name" value="K_chnl_volt-dep_Kv5/Kv9"/>
</dbReference>
<evidence type="ECO:0000256" key="3">
    <source>
        <dbReference type="ARBA" id="ARBA00022538"/>
    </source>
</evidence>
<evidence type="ECO:0000259" key="15">
    <source>
        <dbReference type="SMART" id="SM00225"/>
    </source>
</evidence>
<feature type="compositionally biased region" description="Gly residues" evidence="13">
    <location>
        <begin position="59"/>
        <end position="69"/>
    </location>
</feature>
<feature type="compositionally biased region" description="Low complexity" evidence="13">
    <location>
        <begin position="1124"/>
        <end position="1134"/>
    </location>
</feature>
<keyword evidence="7" id="KW-0851">Voltage-gated channel</keyword>
<evidence type="ECO:0000256" key="9">
    <source>
        <dbReference type="ARBA" id="ARBA00022989"/>
    </source>
</evidence>
<feature type="domain" description="BTB" evidence="15">
    <location>
        <begin position="214"/>
        <end position="323"/>
    </location>
</feature>
<dbReference type="GeneID" id="106059239"/>
<keyword evidence="10" id="KW-0406">Ion transport</keyword>
<dbReference type="RefSeq" id="XP_055887332.1">
    <property type="nucleotide sequence ID" value="XM_056031357.1"/>
</dbReference>
<dbReference type="OMA" id="TATWERS"/>
<dbReference type="Pfam" id="PF02214">
    <property type="entry name" value="BTB_2"/>
    <property type="match status" value="1"/>
</dbReference>
<feature type="transmembrane region" description="Helical" evidence="14">
    <location>
        <begin position="521"/>
        <end position="542"/>
    </location>
</feature>
<dbReference type="Pfam" id="PF00520">
    <property type="entry name" value="Ion_trans"/>
    <property type="match status" value="1"/>
</dbReference>
<dbReference type="PANTHER" id="PTHR11537">
    <property type="entry name" value="VOLTAGE-GATED POTASSIUM CHANNEL"/>
    <property type="match status" value="1"/>
</dbReference>
<dbReference type="InterPro" id="IPR027359">
    <property type="entry name" value="Volt_channel_dom_sf"/>
</dbReference>
<keyword evidence="12" id="KW-0407">Ion channel</keyword>
<accession>A0A9W3AJ77</accession>
<feature type="transmembrane region" description="Helical" evidence="14">
    <location>
        <begin position="582"/>
        <end position="603"/>
    </location>
</feature>
<evidence type="ECO:0000256" key="7">
    <source>
        <dbReference type="ARBA" id="ARBA00022882"/>
    </source>
</evidence>
<keyword evidence="3" id="KW-0633">Potassium transport</keyword>
<feature type="compositionally biased region" description="Acidic residues" evidence="13">
    <location>
        <begin position="1251"/>
        <end position="1271"/>
    </location>
</feature>
<dbReference type="Gene3D" id="1.10.287.70">
    <property type="match status" value="1"/>
</dbReference>